<dbReference type="EMBL" id="JBEYBF010000006">
    <property type="protein sequence ID" value="MEU1952408.1"/>
    <property type="molecule type" value="Genomic_DNA"/>
</dbReference>
<feature type="domain" description="Cupin type-1" evidence="1">
    <location>
        <begin position="65"/>
        <end position="216"/>
    </location>
</feature>
<evidence type="ECO:0000259" key="1">
    <source>
        <dbReference type="SMART" id="SM00835"/>
    </source>
</evidence>
<protein>
    <submittedName>
        <fullName evidence="2">Cupin domain-containing protein</fullName>
    </submittedName>
</protein>
<dbReference type="InterPro" id="IPR014710">
    <property type="entry name" value="RmlC-like_jellyroll"/>
</dbReference>
<dbReference type="SMART" id="SM00835">
    <property type="entry name" value="Cupin_1"/>
    <property type="match status" value="1"/>
</dbReference>
<dbReference type="PANTHER" id="PTHR31189:SF2">
    <property type="entry name" value="RMLC-LIKE CUPINS SUPERFAMILY PROTEIN"/>
    <property type="match status" value="1"/>
</dbReference>
<dbReference type="InterPro" id="IPR050253">
    <property type="entry name" value="Seed_Storage-Functional"/>
</dbReference>
<dbReference type="Gene3D" id="2.60.120.10">
    <property type="entry name" value="Jelly Rolls"/>
    <property type="match status" value="1"/>
</dbReference>
<name>A0ABV2WNG6_9NOCA</name>
<dbReference type="Pfam" id="PF00190">
    <property type="entry name" value="Cupin_1"/>
    <property type="match status" value="1"/>
</dbReference>
<dbReference type="RefSeq" id="WP_356955520.1">
    <property type="nucleotide sequence ID" value="NZ_JBEYBD010000004.1"/>
</dbReference>
<dbReference type="CDD" id="cd20306">
    <property type="entry name" value="cupin_OxDC-like"/>
    <property type="match status" value="1"/>
</dbReference>
<sequence>MPSDRPEEPTTVNRRAVIGTGAAVLGGAALGAAAASVTACAEPADAGLPSASEIDANLNTSAHLFHLAAAEPSRHEGGTLQGAHEQNFPVLAGQHGAAYFVRLEPGGIREPHWHPTAWELNYHISGTAKWTILGTHPDGSYHTDVFEAHAGDLVFAPQGFFHYFENARTDAPLELFIVFNTSAPETSDDIGLRAAVNSIPREVTAAILGVPVSALADIPAGVEPVVITKRH</sequence>
<gene>
    <name evidence="2" type="ORF">ABZ510_11145</name>
</gene>
<evidence type="ECO:0000313" key="2">
    <source>
        <dbReference type="EMBL" id="MEU1952408.1"/>
    </source>
</evidence>
<dbReference type="InterPro" id="IPR006045">
    <property type="entry name" value="Cupin_1"/>
</dbReference>
<dbReference type="PROSITE" id="PS00725">
    <property type="entry name" value="GERMIN"/>
    <property type="match status" value="1"/>
</dbReference>
<dbReference type="PROSITE" id="PS51318">
    <property type="entry name" value="TAT"/>
    <property type="match status" value="1"/>
</dbReference>
<dbReference type="InterPro" id="IPR019780">
    <property type="entry name" value="Germin_Mn-BS"/>
</dbReference>
<organism evidence="2 3">
    <name type="scientific">Nocardia rhamnosiphila</name>
    <dbReference type="NCBI Taxonomy" id="426716"/>
    <lineage>
        <taxon>Bacteria</taxon>
        <taxon>Bacillati</taxon>
        <taxon>Actinomycetota</taxon>
        <taxon>Actinomycetes</taxon>
        <taxon>Mycobacteriales</taxon>
        <taxon>Nocardiaceae</taxon>
        <taxon>Nocardia</taxon>
    </lineage>
</organism>
<accession>A0ABV2WNG6</accession>
<dbReference type="Proteomes" id="UP001550628">
    <property type="component" value="Unassembled WGS sequence"/>
</dbReference>
<proteinExistence type="predicted"/>
<reference evidence="2 3" key="1">
    <citation type="submission" date="2024-06" db="EMBL/GenBank/DDBJ databases">
        <title>The Natural Products Discovery Center: Release of the First 8490 Sequenced Strains for Exploring Actinobacteria Biosynthetic Diversity.</title>
        <authorList>
            <person name="Kalkreuter E."/>
            <person name="Kautsar S.A."/>
            <person name="Yang D."/>
            <person name="Bader C.D."/>
            <person name="Teijaro C.N."/>
            <person name="Fluegel L."/>
            <person name="Davis C.M."/>
            <person name="Simpson J.R."/>
            <person name="Lauterbach L."/>
            <person name="Steele A.D."/>
            <person name="Gui C."/>
            <person name="Meng S."/>
            <person name="Li G."/>
            <person name="Viehrig K."/>
            <person name="Ye F."/>
            <person name="Su P."/>
            <person name="Kiefer A.F."/>
            <person name="Nichols A."/>
            <person name="Cepeda A.J."/>
            <person name="Yan W."/>
            <person name="Fan B."/>
            <person name="Jiang Y."/>
            <person name="Adhikari A."/>
            <person name="Zheng C.-J."/>
            <person name="Schuster L."/>
            <person name="Cowan T.M."/>
            <person name="Smanski M.J."/>
            <person name="Chevrette M.G."/>
            <person name="De Carvalho L.P.S."/>
            <person name="Shen B."/>
        </authorList>
    </citation>
    <scope>NUCLEOTIDE SEQUENCE [LARGE SCALE GENOMIC DNA]</scope>
    <source>
        <strain evidence="2 3">NPDC019708</strain>
    </source>
</reference>
<dbReference type="SUPFAM" id="SSF51182">
    <property type="entry name" value="RmlC-like cupins"/>
    <property type="match status" value="1"/>
</dbReference>
<keyword evidence="3" id="KW-1185">Reference proteome</keyword>
<dbReference type="InterPro" id="IPR006311">
    <property type="entry name" value="TAT_signal"/>
</dbReference>
<evidence type="ECO:0000313" key="3">
    <source>
        <dbReference type="Proteomes" id="UP001550628"/>
    </source>
</evidence>
<comment type="caution">
    <text evidence="2">The sequence shown here is derived from an EMBL/GenBank/DDBJ whole genome shotgun (WGS) entry which is preliminary data.</text>
</comment>
<dbReference type="PANTHER" id="PTHR31189">
    <property type="entry name" value="OS03G0336100 PROTEIN-RELATED"/>
    <property type="match status" value="1"/>
</dbReference>
<dbReference type="InterPro" id="IPR011051">
    <property type="entry name" value="RmlC_Cupin_sf"/>
</dbReference>